<dbReference type="InterPro" id="IPR011006">
    <property type="entry name" value="CheY-like_superfamily"/>
</dbReference>
<dbReference type="CDD" id="cd02205">
    <property type="entry name" value="CBS_pair_SF"/>
    <property type="match status" value="1"/>
</dbReference>
<dbReference type="Pfam" id="PF00571">
    <property type="entry name" value="CBS"/>
    <property type="match status" value="2"/>
</dbReference>
<keyword evidence="9" id="KW-0418">Kinase</keyword>
<name>A0A194AGN4_9BACT</name>
<dbReference type="GO" id="GO:0000160">
    <property type="term" value="P:phosphorelay signal transduction system"/>
    <property type="evidence" value="ECO:0007669"/>
    <property type="project" value="UniProtKB-KW"/>
</dbReference>
<reference evidence="10" key="1">
    <citation type="submission" date="2016-06" db="EMBL/GenBank/DDBJ databases">
        <title>Draft genome sequence of Desulfoplanes formicivorans strain Pf12B.</title>
        <authorList>
            <person name="Watanabe M."/>
            <person name="Kojima H."/>
            <person name="Fukui M."/>
        </authorList>
    </citation>
    <scope>NUCLEOTIDE SEQUENCE [LARGE SCALE GENOMIC DNA]</scope>
    <source>
        <strain evidence="10">Pf12B</strain>
    </source>
</reference>
<keyword evidence="6" id="KW-0129">CBS domain</keyword>
<evidence type="ECO:0000259" key="7">
    <source>
        <dbReference type="PROSITE" id="PS50110"/>
    </source>
</evidence>
<evidence type="ECO:0000256" key="4">
    <source>
        <dbReference type="ARBA" id="ARBA00023163"/>
    </source>
</evidence>
<evidence type="ECO:0000259" key="8">
    <source>
        <dbReference type="PROSITE" id="PS51371"/>
    </source>
</evidence>
<dbReference type="PANTHER" id="PTHR44591">
    <property type="entry name" value="STRESS RESPONSE REGULATOR PROTEIN 1"/>
    <property type="match status" value="1"/>
</dbReference>
<dbReference type="AlphaFoldDB" id="A0A194AGN4"/>
<evidence type="ECO:0000313" key="10">
    <source>
        <dbReference type="Proteomes" id="UP000095200"/>
    </source>
</evidence>
<sequence length="300" mass="33806">MAKKIKVLMVDDEERFRSTTSKILERKGYEVSMAASAEEALDILKRTTHDVVVLDIKMPGLSGEEALPRIKEIDADIQVIMLTGHGGMESAQKSLTKGAFDYLNKPCDIDLLSARINDAYMSVHTRIPKEKTAAEIMIPIGEYTSVQADSTVREGIEKLKDAYEAFLSTDKVMESGHRAIIVFDGNEVVGVLTMQKLLEAIRPEYLSAPKPSMAESMQYSTMFWSGLFSSQVKKLKDRKIRDVMRECPPVVNEEANLMEVADTMYTQRRRRVMVEDGQQIIGVIREQELFYEISKIILAG</sequence>
<keyword evidence="3" id="KW-0805">Transcription regulation</keyword>
<keyword evidence="2" id="KW-0902">Two-component regulatory system</keyword>
<dbReference type="InterPro" id="IPR000644">
    <property type="entry name" value="CBS_dom"/>
</dbReference>
<evidence type="ECO:0000256" key="1">
    <source>
        <dbReference type="ARBA" id="ARBA00022553"/>
    </source>
</evidence>
<dbReference type="Pfam" id="PF00072">
    <property type="entry name" value="Response_reg"/>
    <property type="match status" value="1"/>
</dbReference>
<dbReference type="InterPro" id="IPR001789">
    <property type="entry name" value="Sig_transdc_resp-reg_receiver"/>
</dbReference>
<keyword evidence="9" id="KW-0808">Transferase</keyword>
<evidence type="ECO:0000256" key="6">
    <source>
        <dbReference type="PROSITE-ProRule" id="PRU00703"/>
    </source>
</evidence>
<protein>
    <submittedName>
        <fullName evidence="9">Histidine kinase</fullName>
    </submittedName>
</protein>
<feature type="domain" description="CBS" evidence="8">
    <location>
        <begin position="137"/>
        <end position="212"/>
    </location>
</feature>
<dbReference type="Gene3D" id="3.40.50.2300">
    <property type="match status" value="1"/>
</dbReference>
<organism evidence="9 10">
    <name type="scientific">Desulfoplanes formicivorans</name>
    <dbReference type="NCBI Taxonomy" id="1592317"/>
    <lineage>
        <taxon>Bacteria</taxon>
        <taxon>Pseudomonadati</taxon>
        <taxon>Thermodesulfobacteriota</taxon>
        <taxon>Desulfovibrionia</taxon>
        <taxon>Desulfovibrionales</taxon>
        <taxon>Desulfoplanaceae</taxon>
        <taxon>Desulfoplanes</taxon>
    </lineage>
</organism>
<evidence type="ECO:0000256" key="3">
    <source>
        <dbReference type="ARBA" id="ARBA00023015"/>
    </source>
</evidence>
<keyword evidence="4" id="KW-0804">Transcription</keyword>
<dbReference type="InterPro" id="IPR050595">
    <property type="entry name" value="Bact_response_regulator"/>
</dbReference>
<dbReference type="SMART" id="SM00448">
    <property type="entry name" value="REC"/>
    <property type="match status" value="1"/>
</dbReference>
<dbReference type="FunFam" id="3.40.50.2300:FF:000018">
    <property type="entry name" value="DNA-binding transcriptional regulator NtrC"/>
    <property type="match status" value="1"/>
</dbReference>
<gene>
    <name evidence="9" type="ORF">DPF_1959</name>
</gene>
<dbReference type="Gene3D" id="3.10.580.10">
    <property type="entry name" value="CBS-domain"/>
    <property type="match status" value="1"/>
</dbReference>
<dbReference type="SUPFAM" id="SSF54631">
    <property type="entry name" value="CBS-domain pair"/>
    <property type="match status" value="1"/>
</dbReference>
<keyword evidence="10" id="KW-1185">Reference proteome</keyword>
<proteinExistence type="predicted"/>
<dbReference type="InterPro" id="IPR046342">
    <property type="entry name" value="CBS_dom_sf"/>
</dbReference>
<dbReference type="SUPFAM" id="SSF52172">
    <property type="entry name" value="CheY-like"/>
    <property type="match status" value="1"/>
</dbReference>
<dbReference type="Proteomes" id="UP000095200">
    <property type="component" value="Unassembled WGS sequence"/>
</dbReference>
<feature type="modified residue" description="4-aspartylphosphate" evidence="5">
    <location>
        <position position="55"/>
    </location>
</feature>
<dbReference type="OrthoDB" id="9800029at2"/>
<dbReference type="PROSITE" id="PS51371">
    <property type="entry name" value="CBS"/>
    <property type="match status" value="1"/>
</dbReference>
<evidence type="ECO:0000313" key="9">
    <source>
        <dbReference type="EMBL" id="GAU09237.1"/>
    </source>
</evidence>
<keyword evidence="1 5" id="KW-0597">Phosphoprotein</keyword>
<comment type="caution">
    <text evidence="9">The sequence shown here is derived from an EMBL/GenBank/DDBJ whole genome shotgun (WGS) entry which is preliminary data.</text>
</comment>
<accession>A0A194AGN4</accession>
<dbReference type="PANTHER" id="PTHR44591:SF3">
    <property type="entry name" value="RESPONSE REGULATORY DOMAIN-CONTAINING PROTEIN"/>
    <property type="match status" value="1"/>
</dbReference>
<evidence type="ECO:0000256" key="5">
    <source>
        <dbReference type="PROSITE-ProRule" id="PRU00169"/>
    </source>
</evidence>
<dbReference type="GO" id="GO:0016301">
    <property type="term" value="F:kinase activity"/>
    <property type="evidence" value="ECO:0007669"/>
    <property type="project" value="UniProtKB-KW"/>
</dbReference>
<evidence type="ECO:0000256" key="2">
    <source>
        <dbReference type="ARBA" id="ARBA00023012"/>
    </source>
</evidence>
<dbReference type="PROSITE" id="PS50110">
    <property type="entry name" value="RESPONSE_REGULATORY"/>
    <property type="match status" value="1"/>
</dbReference>
<dbReference type="RefSeq" id="WP_069859499.1">
    <property type="nucleotide sequence ID" value="NZ_BDFE01000017.1"/>
</dbReference>
<dbReference type="EMBL" id="BDFE01000017">
    <property type="protein sequence ID" value="GAU09237.1"/>
    <property type="molecule type" value="Genomic_DNA"/>
</dbReference>
<dbReference type="STRING" id="1592317.DPF_1959"/>
<feature type="domain" description="Response regulatory" evidence="7">
    <location>
        <begin position="6"/>
        <end position="120"/>
    </location>
</feature>